<dbReference type="OrthoDB" id="287279at2"/>
<accession>A0A517XQT5</accession>
<evidence type="ECO:0000313" key="1">
    <source>
        <dbReference type="EMBL" id="QDU19874.1"/>
    </source>
</evidence>
<keyword evidence="2" id="KW-1185">Reference proteome</keyword>
<sequence length="177" mass="18846">MADAALATKQATTEASKLLALIKRAEGGDATALPALRESLALPGIADVLGGDVARKAADRFLDAFCGKHLATREATATKMAQLRTELAGANSTAVERLLADRAVLCWFHVHKLEISYAGKESMSLALADHYQKCIDRAHRRYLSALKALAEVRKLNVTVQLNIARKQVNVAGAAAGV</sequence>
<gene>
    <name evidence="1" type="ORF">ETAA1_18120</name>
</gene>
<protein>
    <submittedName>
        <fullName evidence="1">Uncharacterized protein</fullName>
    </submittedName>
</protein>
<dbReference type="RefSeq" id="WP_145236509.1">
    <property type="nucleotide sequence ID" value="NZ_CP036273.1"/>
</dbReference>
<dbReference type="Proteomes" id="UP000319576">
    <property type="component" value="Chromosome"/>
</dbReference>
<name>A0A517XQT5_9BACT</name>
<dbReference type="EMBL" id="CP036273">
    <property type="protein sequence ID" value="QDU19874.1"/>
    <property type="molecule type" value="Genomic_DNA"/>
</dbReference>
<reference evidence="1 2" key="1">
    <citation type="submission" date="2019-02" db="EMBL/GenBank/DDBJ databases">
        <title>Deep-cultivation of Planctomycetes and their phenomic and genomic characterization uncovers novel biology.</title>
        <authorList>
            <person name="Wiegand S."/>
            <person name="Jogler M."/>
            <person name="Boedeker C."/>
            <person name="Pinto D."/>
            <person name="Vollmers J."/>
            <person name="Rivas-Marin E."/>
            <person name="Kohn T."/>
            <person name="Peeters S.H."/>
            <person name="Heuer A."/>
            <person name="Rast P."/>
            <person name="Oberbeckmann S."/>
            <person name="Bunk B."/>
            <person name="Jeske O."/>
            <person name="Meyerdierks A."/>
            <person name="Storesund J.E."/>
            <person name="Kallscheuer N."/>
            <person name="Luecker S."/>
            <person name="Lage O.M."/>
            <person name="Pohl T."/>
            <person name="Merkel B.J."/>
            <person name="Hornburger P."/>
            <person name="Mueller R.-W."/>
            <person name="Bruemmer F."/>
            <person name="Labrenz M."/>
            <person name="Spormann A.M."/>
            <person name="Op den Camp H."/>
            <person name="Overmann J."/>
            <person name="Amann R."/>
            <person name="Jetten M.S.M."/>
            <person name="Mascher T."/>
            <person name="Medema M.H."/>
            <person name="Devos D.P."/>
            <person name="Kaster A.-K."/>
            <person name="Ovreas L."/>
            <person name="Rohde M."/>
            <person name="Galperin M.Y."/>
            <person name="Jogler C."/>
        </authorList>
    </citation>
    <scope>NUCLEOTIDE SEQUENCE [LARGE SCALE GENOMIC DNA]</scope>
    <source>
        <strain evidence="1 2">ETA_A1</strain>
    </source>
</reference>
<dbReference type="AlphaFoldDB" id="A0A517XQT5"/>
<dbReference type="KEGG" id="uli:ETAA1_18120"/>
<proteinExistence type="predicted"/>
<evidence type="ECO:0000313" key="2">
    <source>
        <dbReference type="Proteomes" id="UP000319576"/>
    </source>
</evidence>
<organism evidence="1 2">
    <name type="scientific">Urbifossiella limnaea</name>
    <dbReference type="NCBI Taxonomy" id="2528023"/>
    <lineage>
        <taxon>Bacteria</taxon>
        <taxon>Pseudomonadati</taxon>
        <taxon>Planctomycetota</taxon>
        <taxon>Planctomycetia</taxon>
        <taxon>Gemmatales</taxon>
        <taxon>Gemmataceae</taxon>
        <taxon>Urbifossiella</taxon>
    </lineage>
</organism>